<evidence type="ECO:0000256" key="3">
    <source>
        <dbReference type="ARBA" id="ARBA00023004"/>
    </source>
</evidence>
<evidence type="ECO:0000256" key="4">
    <source>
        <dbReference type="SAM" id="Phobius"/>
    </source>
</evidence>
<proteinExistence type="predicted"/>
<comment type="caution">
    <text evidence="5">The sequence shown here is derived from an EMBL/GenBank/DDBJ whole genome shotgun (WGS) entry which is preliminary data.</text>
</comment>
<dbReference type="Pfam" id="PF00067">
    <property type="entry name" value="p450"/>
    <property type="match status" value="1"/>
</dbReference>
<keyword evidence="6" id="KW-1185">Reference proteome</keyword>
<keyword evidence="4" id="KW-0472">Membrane</keyword>
<keyword evidence="3" id="KW-0408">Iron</keyword>
<reference evidence="5" key="1">
    <citation type="submission" date="2021-06" db="EMBL/GenBank/DDBJ databases">
        <title>Comparative genomics, transcriptomics and evolutionary studies reveal genomic signatures of adaptation to plant cell wall in hemibiotrophic fungi.</title>
        <authorList>
            <consortium name="DOE Joint Genome Institute"/>
            <person name="Baroncelli R."/>
            <person name="Diaz J.F."/>
            <person name="Benocci T."/>
            <person name="Peng M."/>
            <person name="Battaglia E."/>
            <person name="Haridas S."/>
            <person name="Andreopoulos W."/>
            <person name="Labutti K."/>
            <person name="Pangilinan J."/>
            <person name="Floch G.L."/>
            <person name="Makela M.R."/>
            <person name="Henrissat B."/>
            <person name="Grigoriev I.V."/>
            <person name="Crouch J.A."/>
            <person name="De Vries R.P."/>
            <person name="Sukno S.A."/>
            <person name="Thon M.R."/>
        </authorList>
    </citation>
    <scope>NUCLEOTIDE SEQUENCE</scope>
    <source>
        <strain evidence="5">CBS 102054</strain>
    </source>
</reference>
<sequence length="301" mass="34073">MKPGASIFGLALIASSNSQHKIKPEVQEHHSSADRMPHLLPPVTAHLFASIAAFLTAVIGLYTFYYRNIHPLARFPGPFLASITNFWRLRELWSLHLPDTLVALHEKYGDVVRVDPNMLSFRQGSAIPRIYKAGRTLAKTKFYDGFNSFNPNLFGTQDEEIPIPWLQVLQNPAVHERVVEEVDVVVENVGSAIVPIKDLETKLPYVMACLDENFRMNSVFTMPLERKVTATEGFEIEGHVVPKGTGLFSLNHVVHHNPVIWGKDHNVFDPSRFYDEEGEKLQRFLSPFSMVIACVSDEIWP</sequence>
<dbReference type="EMBL" id="JAHMHQ010000020">
    <property type="protein sequence ID" value="KAK1625366.1"/>
    <property type="molecule type" value="Genomic_DNA"/>
</dbReference>
<gene>
    <name evidence="5" type="ORF">BDP81DRAFT_474325</name>
</gene>
<protein>
    <submittedName>
        <fullName evidence="5">Cytochrome P450</fullName>
    </submittedName>
</protein>
<evidence type="ECO:0000256" key="1">
    <source>
        <dbReference type="ARBA" id="ARBA00022617"/>
    </source>
</evidence>
<feature type="transmembrane region" description="Helical" evidence="4">
    <location>
        <begin position="42"/>
        <end position="65"/>
    </location>
</feature>
<dbReference type="Gene3D" id="1.10.630.10">
    <property type="entry name" value="Cytochrome P450"/>
    <property type="match status" value="2"/>
</dbReference>
<name>A0AAJ0EB95_9PEZI</name>
<dbReference type="GO" id="GO:0004497">
    <property type="term" value="F:monooxygenase activity"/>
    <property type="evidence" value="ECO:0007669"/>
    <property type="project" value="InterPro"/>
</dbReference>
<dbReference type="GO" id="GO:0005506">
    <property type="term" value="F:iron ion binding"/>
    <property type="evidence" value="ECO:0007669"/>
    <property type="project" value="InterPro"/>
</dbReference>
<dbReference type="InterPro" id="IPR036396">
    <property type="entry name" value="Cyt_P450_sf"/>
</dbReference>
<dbReference type="PANTHER" id="PTHR24305">
    <property type="entry name" value="CYTOCHROME P450"/>
    <property type="match status" value="1"/>
</dbReference>
<dbReference type="RefSeq" id="XP_060441361.1">
    <property type="nucleotide sequence ID" value="XM_060594686.1"/>
</dbReference>
<keyword evidence="2" id="KW-0479">Metal-binding</keyword>
<keyword evidence="4" id="KW-0812">Transmembrane</keyword>
<keyword evidence="1" id="KW-0349">Heme</keyword>
<dbReference type="SUPFAM" id="SSF48264">
    <property type="entry name" value="Cytochrome P450"/>
    <property type="match status" value="2"/>
</dbReference>
<accession>A0AAJ0EB95</accession>
<organism evidence="5 6">
    <name type="scientific">Colletotrichum phormii</name>
    <dbReference type="NCBI Taxonomy" id="359342"/>
    <lineage>
        <taxon>Eukaryota</taxon>
        <taxon>Fungi</taxon>
        <taxon>Dikarya</taxon>
        <taxon>Ascomycota</taxon>
        <taxon>Pezizomycotina</taxon>
        <taxon>Sordariomycetes</taxon>
        <taxon>Hypocreomycetidae</taxon>
        <taxon>Glomerellales</taxon>
        <taxon>Glomerellaceae</taxon>
        <taxon>Colletotrichum</taxon>
        <taxon>Colletotrichum acutatum species complex</taxon>
    </lineage>
</organism>
<keyword evidence="4" id="KW-1133">Transmembrane helix</keyword>
<evidence type="ECO:0000313" key="5">
    <source>
        <dbReference type="EMBL" id="KAK1625366.1"/>
    </source>
</evidence>
<dbReference type="GO" id="GO:0016705">
    <property type="term" value="F:oxidoreductase activity, acting on paired donors, with incorporation or reduction of molecular oxygen"/>
    <property type="evidence" value="ECO:0007669"/>
    <property type="project" value="InterPro"/>
</dbReference>
<dbReference type="InterPro" id="IPR050121">
    <property type="entry name" value="Cytochrome_P450_monoxygenase"/>
</dbReference>
<dbReference type="GeneID" id="85479548"/>
<dbReference type="PANTHER" id="PTHR24305:SF103">
    <property type="entry name" value="P450, PUTATIVE (EUROFUNG)-RELATED"/>
    <property type="match status" value="1"/>
</dbReference>
<dbReference type="GO" id="GO:0020037">
    <property type="term" value="F:heme binding"/>
    <property type="evidence" value="ECO:0007669"/>
    <property type="project" value="InterPro"/>
</dbReference>
<evidence type="ECO:0000313" key="6">
    <source>
        <dbReference type="Proteomes" id="UP001243989"/>
    </source>
</evidence>
<evidence type="ECO:0000256" key="2">
    <source>
        <dbReference type="ARBA" id="ARBA00022723"/>
    </source>
</evidence>
<dbReference type="InterPro" id="IPR001128">
    <property type="entry name" value="Cyt_P450"/>
</dbReference>
<dbReference type="AlphaFoldDB" id="A0AAJ0EB95"/>
<dbReference type="Proteomes" id="UP001243989">
    <property type="component" value="Unassembled WGS sequence"/>
</dbReference>